<dbReference type="InterPro" id="IPR029056">
    <property type="entry name" value="Ribokinase-like"/>
</dbReference>
<keyword evidence="9" id="KW-1185">Reference proteome</keyword>
<evidence type="ECO:0000256" key="6">
    <source>
        <dbReference type="ARBA" id="ARBA00022840"/>
    </source>
</evidence>
<evidence type="ECO:0000256" key="3">
    <source>
        <dbReference type="ARBA" id="ARBA00022679"/>
    </source>
</evidence>
<gene>
    <name evidence="8" type="ORF">VTL71DRAFT_4008</name>
</gene>
<dbReference type="Gene3D" id="3.40.1190.20">
    <property type="match status" value="1"/>
</dbReference>
<keyword evidence="3" id="KW-0808">Transferase</keyword>
<name>A0ABR4C6X9_9HELO</name>
<proteinExistence type="inferred from homology"/>
<reference evidence="8 9" key="1">
    <citation type="journal article" date="2024" name="Commun. Biol.">
        <title>Comparative genomic analysis of thermophilic fungi reveals convergent evolutionary adaptations and gene losses.</title>
        <authorList>
            <person name="Steindorff A.S."/>
            <person name="Aguilar-Pontes M.V."/>
            <person name="Robinson A.J."/>
            <person name="Andreopoulos B."/>
            <person name="LaButti K."/>
            <person name="Kuo A."/>
            <person name="Mondo S."/>
            <person name="Riley R."/>
            <person name="Otillar R."/>
            <person name="Haridas S."/>
            <person name="Lipzen A."/>
            <person name="Grimwood J."/>
            <person name="Schmutz J."/>
            <person name="Clum A."/>
            <person name="Reid I.D."/>
            <person name="Moisan M.C."/>
            <person name="Butler G."/>
            <person name="Nguyen T.T.M."/>
            <person name="Dewar K."/>
            <person name="Conant G."/>
            <person name="Drula E."/>
            <person name="Henrissat B."/>
            <person name="Hansel C."/>
            <person name="Singer S."/>
            <person name="Hutchinson M.I."/>
            <person name="de Vries R.P."/>
            <person name="Natvig D.O."/>
            <person name="Powell A.J."/>
            <person name="Tsang A."/>
            <person name="Grigoriev I.V."/>
        </authorList>
    </citation>
    <scope>NUCLEOTIDE SEQUENCE [LARGE SCALE GENOMIC DNA]</scope>
    <source>
        <strain evidence="8 9">CBS 494.80</strain>
    </source>
</reference>
<protein>
    <recommendedName>
        <fullName evidence="2">pyridoxal kinase</fullName>
        <ecNumber evidence="2">2.7.1.35</ecNumber>
    </recommendedName>
</protein>
<dbReference type="PANTHER" id="PTHR10534:SF2">
    <property type="entry name" value="PYRIDOXAL KINASE"/>
    <property type="match status" value="1"/>
</dbReference>
<comment type="similarity">
    <text evidence="1">Belongs to the pyridoxine kinase family.</text>
</comment>
<keyword evidence="6" id="KW-0067">ATP-binding</keyword>
<evidence type="ECO:0000256" key="2">
    <source>
        <dbReference type="ARBA" id="ARBA00012104"/>
    </source>
</evidence>
<evidence type="ECO:0000259" key="7">
    <source>
        <dbReference type="Pfam" id="PF08543"/>
    </source>
</evidence>
<evidence type="ECO:0000313" key="8">
    <source>
        <dbReference type="EMBL" id="KAL2064868.1"/>
    </source>
</evidence>
<accession>A0ABR4C6X9</accession>
<evidence type="ECO:0000256" key="5">
    <source>
        <dbReference type="ARBA" id="ARBA00022777"/>
    </source>
</evidence>
<dbReference type="InterPro" id="IPR013749">
    <property type="entry name" value="PM/HMP-P_kinase-1"/>
</dbReference>
<dbReference type="CDD" id="cd01173">
    <property type="entry name" value="pyridoxal_pyridoxamine_kinase"/>
    <property type="match status" value="1"/>
</dbReference>
<dbReference type="Pfam" id="PF08543">
    <property type="entry name" value="Phos_pyr_kin"/>
    <property type="match status" value="1"/>
</dbReference>
<evidence type="ECO:0000256" key="1">
    <source>
        <dbReference type="ARBA" id="ARBA00008805"/>
    </source>
</evidence>
<dbReference type="Proteomes" id="UP001595075">
    <property type="component" value="Unassembled WGS sequence"/>
</dbReference>
<keyword evidence="4" id="KW-0547">Nucleotide-binding</keyword>
<evidence type="ECO:0000256" key="4">
    <source>
        <dbReference type="ARBA" id="ARBA00022741"/>
    </source>
</evidence>
<sequence>MSSEHPVPETRVLAVASHVVYGYVGNTMATFAMQSLGCEVAALNTVQFSNHLGYGQAKGTRATAQEITDLYQGLKDSYLDDFQMMLSGYLPGAASVEAVGSIARDLKYKSTMRPGSFFWVLDPVMGDNGKLYVAEDVVPAYKDLIKDADLILPNQFEAETLSGVKIVDMDSLKQAITTLHERYRIPHIMITSIALPTPGATPSLSVVGSTFTSNAAPRIFGITIPAIDCFFSGTGDMFAALMLVRLREAVNNTPGLMQTAAWVSGDEVEATDLPLAQATEKVLASMNEVLTRTKKQRDEELEKYHSQVGARDTEADTKKLKLVTSKAAEVRLVRNLDCLKFPEVKFKAEKV</sequence>
<organism evidence="8 9">
    <name type="scientific">Oculimacula yallundae</name>
    <dbReference type="NCBI Taxonomy" id="86028"/>
    <lineage>
        <taxon>Eukaryota</taxon>
        <taxon>Fungi</taxon>
        <taxon>Dikarya</taxon>
        <taxon>Ascomycota</taxon>
        <taxon>Pezizomycotina</taxon>
        <taxon>Leotiomycetes</taxon>
        <taxon>Helotiales</taxon>
        <taxon>Ploettnerulaceae</taxon>
        <taxon>Oculimacula</taxon>
    </lineage>
</organism>
<dbReference type="NCBIfam" id="TIGR00687">
    <property type="entry name" value="pyridox_kin"/>
    <property type="match status" value="1"/>
</dbReference>
<feature type="domain" description="Pyridoxamine kinase/Phosphomethylpyrimidine kinase" evidence="7">
    <location>
        <begin position="118"/>
        <end position="243"/>
    </location>
</feature>
<dbReference type="EC" id="2.7.1.35" evidence="2"/>
<dbReference type="SUPFAM" id="SSF53613">
    <property type="entry name" value="Ribokinase-like"/>
    <property type="match status" value="1"/>
</dbReference>
<dbReference type="EMBL" id="JAZHXI010000013">
    <property type="protein sequence ID" value="KAL2064868.1"/>
    <property type="molecule type" value="Genomic_DNA"/>
</dbReference>
<keyword evidence="5" id="KW-0418">Kinase</keyword>
<dbReference type="PANTHER" id="PTHR10534">
    <property type="entry name" value="PYRIDOXAL KINASE"/>
    <property type="match status" value="1"/>
</dbReference>
<evidence type="ECO:0000313" key="9">
    <source>
        <dbReference type="Proteomes" id="UP001595075"/>
    </source>
</evidence>
<dbReference type="InterPro" id="IPR004625">
    <property type="entry name" value="PyrdxlKinase"/>
</dbReference>
<comment type="caution">
    <text evidence="8">The sequence shown here is derived from an EMBL/GenBank/DDBJ whole genome shotgun (WGS) entry which is preliminary data.</text>
</comment>